<dbReference type="GO" id="GO:0004803">
    <property type="term" value="F:transposase activity"/>
    <property type="evidence" value="ECO:0007669"/>
    <property type="project" value="InterPro"/>
</dbReference>
<dbReference type="InterPro" id="IPR002525">
    <property type="entry name" value="Transp_IS110-like_N"/>
</dbReference>
<comment type="caution">
    <text evidence="2">The sequence shown here is derived from an EMBL/GenBank/DDBJ whole genome shotgun (WGS) entry which is preliminary data.</text>
</comment>
<dbReference type="PANTHER" id="PTHR33055">
    <property type="entry name" value="TRANSPOSASE FOR INSERTION SEQUENCE ELEMENT IS1111A"/>
    <property type="match status" value="1"/>
</dbReference>
<evidence type="ECO:0000313" key="3">
    <source>
        <dbReference type="Proteomes" id="UP000249794"/>
    </source>
</evidence>
<sequence length="119" mass="13144">MGISQLLEQLSVQPNVAVVCEATGGYEAMMAIALHQQGIRISVVNPRPVRNLAKVLSQIAKTDAIDARLIAKYGEVVQPPATVFASSAERELKTWVTRRLQLIEMASSEKNRRKQSRTD</sequence>
<dbReference type="AlphaFoldDB" id="A0A2W4WN23"/>
<proteinExistence type="predicted"/>
<dbReference type="Proteomes" id="UP000249794">
    <property type="component" value="Unassembled WGS sequence"/>
</dbReference>
<name>A0A2W4WN23_9CYAN</name>
<dbReference type="InterPro" id="IPR047650">
    <property type="entry name" value="Transpos_IS110"/>
</dbReference>
<dbReference type="EMBL" id="QBMP01000304">
    <property type="protein sequence ID" value="PZO46563.1"/>
    <property type="molecule type" value="Genomic_DNA"/>
</dbReference>
<dbReference type="Pfam" id="PF01548">
    <property type="entry name" value="DEDD_Tnp_IS110"/>
    <property type="match status" value="1"/>
</dbReference>
<protein>
    <recommendedName>
        <fullName evidence="1">Transposase IS110-like N-terminal domain-containing protein</fullName>
    </recommendedName>
</protein>
<evidence type="ECO:0000313" key="2">
    <source>
        <dbReference type="EMBL" id="PZO46563.1"/>
    </source>
</evidence>
<feature type="domain" description="Transposase IS110-like N-terminal" evidence="1">
    <location>
        <begin position="2"/>
        <end position="113"/>
    </location>
</feature>
<dbReference type="PANTHER" id="PTHR33055:SF13">
    <property type="entry name" value="TRANSPOSASE"/>
    <property type="match status" value="1"/>
</dbReference>
<reference evidence="2 3" key="2">
    <citation type="submission" date="2018-06" db="EMBL/GenBank/DDBJ databases">
        <title>Metagenomic assembly of (sub)arctic Cyanobacteria and their associated microbiome from non-axenic cultures.</title>
        <authorList>
            <person name="Baurain D."/>
        </authorList>
    </citation>
    <scope>NUCLEOTIDE SEQUENCE [LARGE SCALE GENOMIC DNA]</scope>
    <source>
        <strain evidence="2">ULC027bin1</strain>
    </source>
</reference>
<gene>
    <name evidence="2" type="ORF">DCF15_20115</name>
</gene>
<organism evidence="2 3">
    <name type="scientific">Phormidesmis priestleyi</name>
    <dbReference type="NCBI Taxonomy" id="268141"/>
    <lineage>
        <taxon>Bacteria</taxon>
        <taxon>Bacillati</taxon>
        <taxon>Cyanobacteriota</taxon>
        <taxon>Cyanophyceae</taxon>
        <taxon>Leptolyngbyales</taxon>
        <taxon>Leptolyngbyaceae</taxon>
        <taxon>Phormidesmis</taxon>
    </lineage>
</organism>
<reference evidence="3" key="1">
    <citation type="submission" date="2018-04" db="EMBL/GenBank/DDBJ databases">
        <authorList>
            <person name="Cornet L."/>
        </authorList>
    </citation>
    <scope>NUCLEOTIDE SEQUENCE [LARGE SCALE GENOMIC DNA]</scope>
</reference>
<dbReference type="GO" id="GO:0006313">
    <property type="term" value="P:DNA transposition"/>
    <property type="evidence" value="ECO:0007669"/>
    <property type="project" value="InterPro"/>
</dbReference>
<dbReference type="GO" id="GO:0003677">
    <property type="term" value="F:DNA binding"/>
    <property type="evidence" value="ECO:0007669"/>
    <property type="project" value="InterPro"/>
</dbReference>
<accession>A0A2W4WN23</accession>
<evidence type="ECO:0000259" key="1">
    <source>
        <dbReference type="Pfam" id="PF01548"/>
    </source>
</evidence>